<feature type="compositionally biased region" description="Polar residues" evidence="3">
    <location>
        <begin position="226"/>
        <end position="246"/>
    </location>
</feature>
<dbReference type="PANTHER" id="PTHR12161:SF13">
    <property type="entry name" value="REGULATOR OF VPS4 ACTIVITY IN THE MVB PATHWAY PROTEIN"/>
    <property type="match status" value="1"/>
</dbReference>
<comment type="caution">
    <text evidence="4">The sequence shown here is derived from an EMBL/GenBank/DDBJ whole genome shotgun (WGS) entry which is preliminary data.</text>
</comment>
<accession>A0A6G1DW43</accession>
<gene>
    <name evidence="4" type="ORF">E2562_011581</name>
</gene>
<evidence type="ECO:0000256" key="1">
    <source>
        <dbReference type="ARBA" id="ARBA00005536"/>
    </source>
</evidence>
<dbReference type="PANTHER" id="PTHR12161">
    <property type="entry name" value="IST1 FAMILY MEMBER"/>
    <property type="match status" value="1"/>
</dbReference>
<feature type="compositionally biased region" description="Basic and acidic residues" evidence="3">
    <location>
        <begin position="410"/>
        <end position="425"/>
    </location>
</feature>
<dbReference type="InterPro" id="IPR005061">
    <property type="entry name" value="Ist1"/>
</dbReference>
<feature type="compositionally biased region" description="Basic and acidic residues" evidence="3">
    <location>
        <begin position="333"/>
        <end position="348"/>
    </location>
</feature>
<feature type="compositionally biased region" description="Basic and acidic residues" evidence="3">
    <location>
        <begin position="481"/>
        <end position="510"/>
    </location>
</feature>
<keyword evidence="2" id="KW-0175">Coiled coil</keyword>
<proteinExistence type="inferred from homology"/>
<feature type="region of interest" description="Disordered" evidence="3">
    <location>
        <begin position="263"/>
        <end position="352"/>
    </location>
</feature>
<reference evidence="4 5" key="1">
    <citation type="submission" date="2019-11" db="EMBL/GenBank/DDBJ databases">
        <title>Whole genome sequence of Oryza granulata.</title>
        <authorList>
            <person name="Li W."/>
        </authorList>
    </citation>
    <scope>NUCLEOTIDE SEQUENCE [LARGE SCALE GENOMIC DNA]</scope>
    <source>
        <strain evidence="5">cv. Menghai</strain>
        <tissue evidence="4">Leaf</tissue>
    </source>
</reference>
<comment type="similarity">
    <text evidence="1">Belongs to the IST1 family.</text>
</comment>
<feature type="coiled-coil region" evidence="2">
    <location>
        <begin position="29"/>
        <end position="63"/>
    </location>
</feature>
<evidence type="ECO:0000313" key="4">
    <source>
        <dbReference type="EMBL" id="KAF0916740.1"/>
    </source>
</evidence>
<dbReference type="InterPro" id="IPR042277">
    <property type="entry name" value="IST1-like"/>
</dbReference>
<name>A0A6G1DW43_9ORYZ</name>
<protein>
    <recommendedName>
        <fullName evidence="6">IST1-like protein</fullName>
    </recommendedName>
</protein>
<evidence type="ECO:0000256" key="2">
    <source>
        <dbReference type="SAM" id="Coils"/>
    </source>
</evidence>
<evidence type="ECO:0008006" key="6">
    <source>
        <dbReference type="Google" id="ProtNLM"/>
    </source>
</evidence>
<feature type="compositionally biased region" description="Polar residues" evidence="3">
    <location>
        <begin position="319"/>
        <end position="332"/>
    </location>
</feature>
<feature type="region of interest" description="Disordered" evidence="3">
    <location>
        <begin position="203"/>
        <end position="246"/>
    </location>
</feature>
<evidence type="ECO:0000256" key="3">
    <source>
        <dbReference type="SAM" id="MobiDB-lite"/>
    </source>
</evidence>
<feature type="region of interest" description="Disordered" evidence="3">
    <location>
        <begin position="394"/>
        <end position="612"/>
    </location>
</feature>
<dbReference type="EMBL" id="SPHZ02000005">
    <property type="protein sequence ID" value="KAF0916740.1"/>
    <property type="molecule type" value="Genomic_DNA"/>
</dbReference>
<dbReference type="AlphaFoldDB" id="A0A6G1DW43"/>
<dbReference type="FunFam" id="1.20.1260.60:FF:000003">
    <property type="entry name" value="IST1-like protein isoform A"/>
    <property type="match status" value="1"/>
</dbReference>
<evidence type="ECO:0000313" key="5">
    <source>
        <dbReference type="Proteomes" id="UP000479710"/>
    </source>
</evidence>
<sequence>MHKSKGKLSGVLHKGFKPDKCKTALRMALARIKLLRNRKEVQVRQMRREVAQLLEANQDQTARIRVEHVIREEKFMQAYDLIEVYCELMVARMSIIDSQKTCPIDLKEAVASVIFASMRCSDVTELADVRKHFTSKYGKEFAAAALEVRPDSGVSRLVIEKLSAGAPDTQTKIKTLTSIAEEHKIKWEPKAFEEKLQKQNDDVLHGTTTYPGGNIPTRGSSASSSGMPTSQPAAPSYSHMESSNSHMPTIHSYSLAEVPDNRAPYVTANPNALPQENRRGSDPSMPPSSHHGATAYSSAQIPGPNSFSHDNAGGPNVSRPYSQYGTTVPDTDTASRGEEFNQSRERKSSVSGSNWNIEFKDATSAAQAAAESAEMASIAARAAAQLASRGNFSAEQNTGAFESPAYTHETTPRKQQAEHLMKDGQRSFNEQNSGAYDPRFISSASSSQDLYHEKPGVGARRGTTTKTAKSYFDSDDSEDELAQREKVQTKWSREQIQSRRTREMTSDTKGETGVQVGVQHANETEAKSPAGSFSRFTEQRRESPVYSRVPVPRTSPKPVLVDPPLGKGKSQEADLNTVSVTGKEENTENPAETPKENTPKSVPAHVHPKLPTDYDSFAAHFMSLRTNRR</sequence>
<feature type="compositionally biased region" description="Polar residues" evidence="3">
    <location>
        <begin position="295"/>
        <end position="309"/>
    </location>
</feature>
<keyword evidence="5" id="KW-1185">Reference proteome</keyword>
<dbReference type="Pfam" id="PF03398">
    <property type="entry name" value="Ist1"/>
    <property type="match status" value="1"/>
</dbReference>
<dbReference type="Gene3D" id="1.20.1260.60">
    <property type="entry name" value="Vacuolar protein sorting-associated protein Ist1"/>
    <property type="match status" value="1"/>
</dbReference>
<dbReference type="OrthoDB" id="29853at2759"/>
<dbReference type="GO" id="GO:0015031">
    <property type="term" value="P:protein transport"/>
    <property type="evidence" value="ECO:0007669"/>
    <property type="project" value="InterPro"/>
</dbReference>
<organism evidence="4 5">
    <name type="scientific">Oryza meyeriana var. granulata</name>
    <dbReference type="NCBI Taxonomy" id="110450"/>
    <lineage>
        <taxon>Eukaryota</taxon>
        <taxon>Viridiplantae</taxon>
        <taxon>Streptophyta</taxon>
        <taxon>Embryophyta</taxon>
        <taxon>Tracheophyta</taxon>
        <taxon>Spermatophyta</taxon>
        <taxon>Magnoliopsida</taxon>
        <taxon>Liliopsida</taxon>
        <taxon>Poales</taxon>
        <taxon>Poaceae</taxon>
        <taxon>BOP clade</taxon>
        <taxon>Oryzoideae</taxon>
        <taxon>Oryzeae</taxon>
        <taxon>Oryzinae</taxon>
        <taxon>Oryza</taxon>
        <taxon>Oryza meyeriana</taxon>
    </lineage>
</organism>
<dbReference type="Proteomes" id="UP000479710">
    <property type="component" value="Unassembled WGS sequence"/>
</dbReference>